<sequence length="64" mass="7124">MLHSWKAPLLGPVQVIDKQSPKSPFARNFQAGAEVAGFPLSERCVRTHPPHDPWTLPTIQRHGS</sequence>
<dbReference type="Proteomes" id="UP001501803">
    <property type="component" value="Unassembled WGS sequence"/>
</dbReference>
<reference evidence="2" key="1">
    <citation type="journal article" date="2019" name="Int. J. Syst. Evol. Microbiol.">
        <title>The Global Catalogue of Microorganisms (GCM) 10K type strain sequencing project: providing services to taxonomists for standard genome sequencing and annotation.</title>
        <authorList>
            <consortium name="The Broad Institute Genomics Platform"/>
            <consortium name="The Broad Institute Genome Sequencing Center for Infectious Disease"/>
            <person name="Wu L."/>
            <person name="Ma J."/>
        </authorList>
    </citation>
    <scope>NUCLEOTIDE SEQUENCE [LARGE SCALE GENOMIC DNA]</scope>
    <source>
        <strain evidence="2">JCM 17021</strain>
    </source>
</reference>
<accession>A0ABP7KLX9</accession>
<comment type="caution">
    <text evidence="1">The sequence shown here is derived from an EMBL/GenBank/DDBJ whole genome shotgun (WGS) entry which is preliminary data.</text>
</comment>
<proteinExistence type="predicted"/>
<keyword evidence="2" id="KW-1185">Reference proteome</keyword>
<dbReference type="EMBL" id="BAABCN010000007">
    <property type="protein sequence ID" value="GAA3882271.1"/>
    <property type="molecule type" value="Genomic_DNA"/>
</dbReference>
<evidence type="ECO:0000313" key="2">
    <source>
        <dbReference type="Proteomes" id="UP001501803"/>
    </source>
</evidence>
<name>A0ABP7KLX9_9MICO</name>
<evidence type="ECO:0000313" key="1">
    <source>
        <dbReference type="EMBL" id="GAA3882271.1"/>
    </source>
</evidence>
<gene>
    <name evidence="1" type="ORF">GCM10022381_25690</name>
</gene>
<organism evidence="1 2">
    <name type="scientific">Leifsonia kafniensis</name>
    <dbReference type="NCBI Taxonomy" id="475957"/>
    <lineage>
        <taxon>Bacteria</taxon>
        <taxon>Bacillati</taxon>
        <taxon>Actinomycetota</taxon>
        <taxon>Actinomycetes</taxon>
        <taxon>Micrococcales</taxon>
        <taxon>Microbacteriaceae</taxon>
        <taxon>Leifsonia</taxon>
    </lineage>
</organism>
<protein>
    <submittedName>
        <fullName evidence="1">Uncharacterized protein</fullName>
    </submittedName>
</protein>